<accession>A0A1D8GGB2</accession>
<feature type="transmembrane region" description="Helical" evidence="1">
    <location>
        <begin position="7"/>
        <end position="26"/>
    </location>
</feature>
<gene>
    <name evidence="2" type="ORF">Gferi_10360</name>
</gene>
<evidence type="ECO:0000256" key="1">
    <source>
        <dbReference type="SAM" id="Phobius"/>
    </source>
</evidence>
<dbReference type="KEGG" id="gfe:Gferi_10360"/>
<evidence type="ECO:0000313" key="2">
    <source>
        <dbReference type="EMBL" id="AOT69951.1"/>
    </source>
</evidence>
<keyword evidence="3" id="KW-1185">Reference proteome</keyword>
<dbReference type="AlphaFoldDB" id="A0A1D8GGB2"/>
<sequence>MVKIKNIVYTLIIILIIVSYCANMIFSKSGFDYHEGRMLTTVIGITFISIVALGFYIWFKIQEKKYLLNDKTNNKDNDK</sequence>
<dbReference type="Proteomes" id="UP000095743">
    <property type="component" value="Chromosome"/>
</dbReference>
<protein>
    <submittedName>
        <fullName evidence="2">Uncharacterized protein</fullName>
    </submittedName>
</protein>
<dbReference type="EMBL" id="CP017269">
    <property type="protein sequence ID" value="AOT69951.1"/>
    <property type="molecule type" value="Genomic_DNA"/>
</dbReference>
<feature type="transmembrane region" description="Helical" evidence="1">
    <location>
        <begin position="38"/>
        <end position="59"/>
    </location>
</feature>
<keyword evidence="1" id="KW-1133">Transmembrane helix</keyword>
<keyword evidence="1" id="KW-0472">Membrane</keyword>
<organism evidence="2 3">
    <name type="scientific">Geosporobacter ferrireducens</name>
    <dbReference type="NCBI Taxonomy" id="1424294"/>
    <lineage>
        <taxon>Bacteria</taxon>
        <taxon>Bacillati</taxon>
        <taxon>Bacillota</taxon>
        <taxon>Clostridia</taxon>
        <taxon>Peptostreptococcales</taxon>
        <taxon>Thermotaleaceae</taxon>
        <taxon>Geosporobacter</taxon>
    </lineage>
</organism>
<proteinExistence type="predicted"/>
<keyword evidence="1" id="KW-0812">Transmembrane</keyword>
<evidence type="ECO:0000313" key="3">
    <source>
        <dbReference type="Proteomes" id="UP000095743"/>
    </source>
</evidence>
<reference evidence="2 3" key="1">
    <citation type="submission" date="2016-09" db="EMBL/GenBank/DDBJ databases">
        <title>Genomic analysis reveals versatility of anaerobic energy metabolism of Geosporobacter ferrireducens IRF9 of phylum Firmicutes.</title>
        <authorList>
            <person name="Kim S.-J."/>
        </authorList>
    </citation>
    <scope>NUCLEOTIDE SEQUENCE [LARGE SCALE GENOMIC DNA]</scope>
    <source>
        <strain evidence="2 3">IRF9</strain>
    </source>
</reference>
<name>A0A1D8GGB2_9FIRM</name>